<dbReference type="InterPro" id="IPR036909">
    <property type="entry name" value="Cyt_c-like_dom_sf"/>
</dbReference>
<dbReference type="PANTHER" id="PTHR37823:SF2">
    <property type="entry name" value="CYTOCHROME C-550"/>
    <property type="match status" value="1"/>
</dbReference>
<reference evidence="9" key="1">
    <citation type="journal article" date="2019" name="Int. J. Syst. Evol. Microbiol.">
        <title>The Global Catalogue of Microorganisms (GCM) 10K type strain sequencing project: providing services to taxonomists for standard genome sequencing and annotation.</title>
        <authorList>
            <consortium name="The Broad Institute Genomics Platform"/>
            <consortium name="The Broad Institute Genome Sequencing Center for Infectious Disease"/>
            <person name="Wu L."/>
            <person name="Ma J."/>
        </authorList>
    </citation>
    <scope>NUCLEOTIDE SEQUENCE [LARGE SCALE GENOMIC DNA]</scope>
    <source>
        <strain evidence="9">WYCCWR 12678</strain>
    </source>
</reference>
<dbReference type="Pfam" id="PF13442">
    <property type="entry name" value="Cytochrome_CBB3"/>
    <property type="match status" value="1"/>
</dbReference>
<dbReference type="PANTHER" id="PTHR37823">
    <property type="entry name" value="CYTOCHROME C-553-LIKE"/>
    <property type="match status" value="1"/>
</dbReference>
<evidence type="ECO:0000313" key="8">
    <source>
        <dbReference type="EMBL" id="MFC4768296.1"/>
    </source>
</evidence>
<evidence type="ECO:0000259" key="7">
    <source>
        <dbReference type="PROSITE" id="PS51007"/>
    </source>
</evidence>
<feature type="domain" description="Cytochrome c" evidence="7">
    <location>
        <begin position="23"/>
        <end position="105"/>
    </location>
</feature>
<keyword evidence="1" id="KW-0813">Transport</keyword>
<evidence type="ECO:0000256" key="1">
    <source>
        <dbReference type="ARBA" id="ARBA00022448"/>
    </source>
</evidence>
<dbReference type="EMBL" id="JBHSHC010000099">
    <property type="protein sequence ID" value="MFC4768296.1"/>
    <property type="molecule type" value="Genomic_DNA"/>
</dbReference>
<keyword evidence="9" id="KW-1185">Reference proteome</keyword>
<dbReference type="PROSITE" id="PS51257">
    <property type="entry name" value="PROKAR_LIPOPROTEIN"/>
    <property type="match status" value="1"/>
</dbReference>
<dbReference type="RefSeq" id="WP_380026252.1">
    <property type="nucleotide sequence ID" value="NZ_JBHSHC010000099.1"/>
</dbReference>
<dbReference type="Proteomes" id="UP001596002">
    <property type="component" value="Unassembled WGS sequence"/>
</dbReference>
<dbReference type="SUPFAM" id="SSF46626">
    <property type="entry name" value="Cytochrome c"/>
    <property type="match status" value="1"/>
</dbReference>
<keyword evidence="4" id="KW-0249">Electron transport</keyword>
<keyword evidence="5 6" id="KW-0408">Iron</keyword>
<dbReference type="InterPro" id="IPR051811">
    <property type="entry name" value="Cytochrome_c550/c551-like"/>
</dbReference>
<evidence type="ECO:0000256" key="4">
    <source>
        <dbReference type="ARBA" id="ARBA00022982"/>
    </source>
</evidence>
<keyword evidence="2 6" id="KW-0349">Heme</keyword>
<sequence>MNRKFTMSVALGVALIATGCATKDKQEGQPAVSDIPAAYRKNCSACHGSSLEGRSGPNLTKVGGKLPQEQIKLMIEKGGRGMPPFKDVLTAEEINEISNWLAAKK</sequence>
<protein>
    <submittedName>
        <fullName evidence="8">C-type cytochrome</fullName>
    </submittedName>
</protein>
<evidence type="ECO:0000256" key="3">
    <source>
        <dbReference type="ARBA" id="ARBA00022723"/>
    </source>
</evidence>
<evidence type="ECO:0000313" key="9">
    <source>
        <dbReference type="Proteomes" id="UP001596002"/>
    </source>
</evidence>
<dbReference type="Gene3D" id="1.10.760.10">
    <property type="entry name" value="Cytochrome c-like domain"/>
    <property type="match status" value="1"/>
</dbReference>
<comment type="caution">
    <text evidence="8">The sequence shown here is derived from an EMBL/GenBank/DDBJ whole genome shotgun (WGS) entry which is preliminary data.</text>
</comment>
<gene>
    <name evidence="8" type="ORF">ACFO8Q_13160</name>
</gene>
<evidence type="ECO:0000256" key="5">
    <source>
        <dbReference type="ARBA" id="ARBA00023004"/>
    </source>
</evidence>
<proteinExistence type="predicted"/>
<name>A0ABV9Q1B7_9BACL</name>
<accession>A0ABV9Q1B7</accession>
<organism evidence="8 9">
    <name type="scientific">Effusibacillus consociatus</name>
    <dbReference type="NCBI Taxonomy" id="1117041"/>
    <lineage>
        <taxon>Bacteria</taxon>
        <taxon>Bacillati</taxon>
        <taxon>Bacillota</taxon>
        <taxon>Bacilli</taxon>
        <taxon>Bacillales</taxon>
        <taxon>Alicyclobacillaceae</taxon>
        <taxon>Effusibacillus</taxon>
    </lineage>
</organism>
<dbReference type="PROSITE" id="PS51007">
    <property type="entry name" value="CYTC"/>
    <property type="match status" value="1"/>
</dbReference>
<evidence type="ECO:0000256" key="6">
    <source>
        <dbReference type="PROSITE-ProRule" id="PRU00433"/>
    </source>
</evidence>
<evidence type="ECO:0000256" key="2">
    <source>
        <dbReference type="ARBA" id="ARBA00022617"/>
    </source>
</evidence>
<keyword evidence="3 6" id="KW-0479">Metal-binding</keyword>
<dbReference type="InterPro" id="IPR009056">
    <property type="entry name" value="Cyt_c-like_dom"/>
</dbReference>